<feature type="domain" description="Aprataxin C2HE/C2H2/C2HC zinc finger" evidence="8">
    <location>
        <begin position="285"/>
        <end position="341"/>
    </location>
</feature>
<dbReference type="GO" id="GO:0003725">
    <property type="term" value="F:double-stranded RNA binding"/>
    <property type="evidence" value="ECO:0007669"/>
    <property type="project" value="TreeGrafter"/>
</dbReference>
<evidence type="ECO:0000259" key="8">
    <source>
        <dbReference type="Pfam" id="PF16278"/>
    </source>
</evidence>
<dbReference type="Pfam" id="PF01230">
    <property type="entry name" value="HIT"/>
    <property type="match status" value="1"/>
</dbReference>
<dbReference type="GO" id="GO:1990165">
    <property type="term" value="F:single-strand break-containing DNA binding"/>
    <property type="evidence" value="ECO:0007669"/>
    <property type="project" value="TreeGrafter"/>
</dbReference>
<dbReference type="OrthoDB" id="3512845at2759"/>
<dbReference type="Pfam" id="PF11969">
    <property type="entry name" value="DcpS_C"/>
    <property type="match status" value="1"/>
</dbReference>
<evidence type="ECO:0000256" key="3">
    <source>
        <dbReference type="ARBA" id="ARBA00022833"/>
    </source>
</evidence>
<dbReference type="PANTHER" id="PTHR12486">
    <property type="entry name" value="APRATAXIN-RELATED"/>
    <property type="match status" value="1"/>
</dbReference>
<dbReference type="PANTHER" id="PTHR12486:SF4">
    <property type="entry name" value="APRATAXIN"/>
    <property type="match status" value="1"/>
</dbReference>
<comment type="subcellular location">
    <subcellularLocation>
        <location evidence="1">Nucleus</location>
    </subcellularLocation>
</comment>
<dbReference type="GO" id="GO:0003697">
    <property type="term" value="F:single-stranded DNA binding"/>
    <property type="evidence" value="ECO:0007669"/>
    <property type="project" value="TreeGrafter"/>
</dbReference>
<name>A0A9Q8VBQ8_9HYPO</name>
<evidence type="ECO:0000313" key="9">
    <source>
        <dbReference type="EMBL" id="UNI19052.1"/>
    </source>
</evidence>
<dbReference type="GO" id="GO:0030983">
    <property type="term" value="F:mismatched DNA binding"/>
    <property type="evidence" value="ECO:0007669"/>
    <property type="project" value="TreeGrafter"/>
</dbReference>
<organism evidence="9 10">
    <name type="scientific">Purpureocillium takamizusanense</name>
    <dbReference type="NCBI Taxonomy" id="2060973"/>
    <lineage>
        <taxon>Eukaryota</taxon>
        <taxon>Fungi</taxon>
        <taxon>Dikarya</taxon>
        <taxon>Ascomycota</taxon>
        <taxon>Pezizomycotina</taxon>
        <taxon>Sordariomycetes</taxon>
        <taxon>Hypocreomycetidae</taxon>
        <taxon>Hypocreales</taxon>
        <taxon>Ophiocordycipitaceae</taxon>
        <taxon>Purpureocillium</taxon>
    </lineage>
</organism>
<dbReference type="InterPro" id="IPR032566">
    <property type="entry name" value="Znf-C2HE"/>
</dbReference>
<dbReference type="InterPro" id="IPR011146">
    <property type="entry name" value="HIT-like"/>
</dbReference>
<keyword evidence="5" id="KW-0539">Nucleus</keyword>
<dbReference type="AlphaFoldDB" id="A0A9Q8VBQ8"/>
<evidence type="ECO:0000256" key="1">
    <source>
        <dbReference type="ARBA" id="ARBA00004123"/>
    </source>
</evidence>
<dbReference type="KEGG" id="ptkz:JDV02_005270"/>
<dbReference type="Proteomes" id="UP000829364">
    <property type="component" value="Chromosome 4"/>
</dbReference>
<dbReference type="GO" id="GO:0000012">
    <property type="term" value="P:single strand break repair"/>
    <property type="evidence" value="ECO:0007669"/>
    <property type="project" value="TreeGrafter"/>
</dbReference>
<dbReference type="RefSeq" id="XP_047842533.1">
    <property type="nucleotide sequence ID" value="XM_047986551.1"/>
</dbReference>
<evidence type="ECO:0000259" key="7">
    <source>
        <dbReference type="Pfam" id="PF01230"/>
    </source>
</evidence>
<dbReference type="EMBL" id="CP086357">
    <property type="protein sequence ID" value="UNI19052.1"/>
    <property type="molecule type" value="Genomic_DNA"/>
</dbReference>
<dbReference type="GeneID" id="72067219"/>
<keyword evidence="3" id="KW-0862">Zinc</keyword>
<dbReference type="SUPFAM" id="SSF54197">
    <property type="entry name" value="HIT-like"/>
    <property type="match status" value="2"/>
</dbReference>
<keyword evidence="10" id="KW-1185">Reference proteome</keyword>
<keyword evidence="2" id="KW-0479">Metal-binding</keyword>
<evidence type="ECO:0000256" key="2">
    <source>
        <dbReference type="ARBA" id="ARBA00022723"/>
    </source>
</evidence>
<dbReference type="InterPro" id="IPR036265">
    <property type="entry name" value="HIT-like_sf"/>
</dbReference>
<reference evidence="9" key="1">
    <citation type="submission" date="2021-11" db="EMBL/GenBank/DDBJ databases">
        <title>Purpureocillium_takamizusanense_genome.</title>
        <authorList>
            <person name="Nguyen N.-H."/>
        </authorList>
    </citation>
    <scope>NUCLEOTIDE SEQUENCE</scope>
    <source>
        <strain evidence="9">PT3</strain>
    </source>
</reference>
<sequence>MAGTDTDSEEAMTREELQHEDGRQQQQQQPPPPAAGEVAGPSTSSSSPPPAQRNAFTALMGPKRPPHQQQQPRTKSSSTAHAKPPRTSRSNPFRDRMALGAYLKDPASFSSSSSSSPVIYHNEGFVALRDKFPKATVHALLLPRSPAVSLLHPFDALSGDPAFLREVRAEAGRLRGLVAGELRRGLGRYSKADARREAVLNGEAALGGGGGGGDDADGRESGGGAGPEEARGAETQLPPGRDWEAEVLVGVHAVPSMAHLHIHVLSRDMHSPARLRHRKHYNSFNTPFLVDLADFPLADDDPRRDPKGQGYLRRDLVCWRCGTNFGNRFEQLKRHLDEEFEAWKRE</sequence>
<feature type="compositionally biased region" description="Basic and acidic residues" evidence="6">
    <location>
        <begin position="11"/>
        <end position="23"/>
    </location>
</feature>
<evidence type="ECO:0000256" key="6">
    <source>
        <dbReference type="SAM" id="MobiDB-lite"/>
    </source>
</evidence>
<gene>
    <name evidence="9" type="primary">HNT3</name>
    <name evidence="9" type="ORF">JDV02_005270</name>
</gene>
<dbReference type="Gene3D" id="3.30.428.10">
    <property type="entry name" value="HIT-like"/>
    <property type="match status" value="1"/>
</dbReference>
<evidence type="ECO:0000256" key="4">
    <source>
        <dbReference type="ARBA" id="ARBA00023125"/>
    </source>
</evidence>
<dbReference type="Pfam" id="PF16278">
    <property type="entry name" value="zf-C2HE"/>
    <property type="match status" value="1"/>
</dbReference>
<protein>
    <submittedName>
        <fullName evidence="9">Aprataxin-like protein</fullName>
    </submittedName>
</protein>
<feature type="region of interest" description="Disordered" evidence="6">
    <location>
        <begin position="203"/>
        <end position="239"/>
    </location>
</feature>
<accession>A0A9Q8VBQ8</accession>
<dbReference type="GO" id="GO:0005634">
    <property type="term" value="C:nucleus"/>
    <property type="evidence" value="ECO:0007669"/>
    <property type="project" value="UniProtKB-SubCell"/>
</dbReference>
<evidence type="ECO:0000256" key="5">
    <source>
        <dbReference type="ARBA" id="ARBA00023242"/>
    </source>
</evidence>
<proteinExistence type="predicted"/>
<dbReference type="GO" id="GO:0033699">
    <property type="term" value="F:DNA 5'-adenosine monophosphate hydrolase activity"/>
    <property type="evidence" value="ECO:0007669"/>
    <property type="project" value="TreeGrafter"/>
</dbReference>
<keyword evidence="4" id="KW-0238">DNA-binding</keyword>
<dbReference type="GO" id="GO:0046872">
    <property type="term" value="F:metal ion binding"/>
    <property type="evidence" value="ECO:0007669"/>
    <property type="project" value="UniProtKB-KW"/>
</dbReference>
<evidence type="ECO:0000313" key="10">
    <source>
        <dbReference type="Proteomes" id="UP000829364"/>
    </source>
</evidence>
<feature type="region of interest" description="Disordered" evidence="6">
    <location>
        <begin position="1"/>
        <end position="95"/>
    </location>
</feature>
<feature type="compositionally biased region" description="Acidic residues" evidence="6">
    <location>
        <begin position="1"/>
        <end position="10"/>
    </location>
</feature>
<feature type="domain" description="HIT" evidence="7">
    <location>
        <begin position="115"/>
        <end position="174"/>
    </location>
</feature>